<accession>A0A9Q1GDJ2</accession>
<proteinExistence type="predicted"/>
<reference evidence="2" key="1">
    <citation type="journal article" date="2023" name="Science">
        <title>Genome structures resolve the early diversification of teleost fishes.</title>
        <authorList>
            <person name="Parey E."/>
            <person name="Louis A."/>
            <person name="Montfort J."/>
            <person name="Bouchez O."/>
            <person name="Roques C."/>
            <person name="Iampietro C."/>
            <person name="Lluch J."/>
            <person name="Castinel A."/>
            <person name="Donnadieu C."/>
            <person name="Desvignes T."/>
            <person name="Floi Bucao C."/>
            <person name="Jouanno E."/>
            <person name="Wen M."/>
            <person name="Mejri S."/>
            <person name="Dirks R."/>
            <person name="Jansen H."/>
            <person name="Henkel C."/>
            <person name="Chen W.J."/>
            <person name="Zahm M."/>
            <person name="Cabau C."/>
            <person name="Klopp C."/>
            <person name="Thompson A.W."/>
            <person name="Robinson-Rechavi M."/>
            <person name="Braasch I."/>
            <person name="Lecointre G."/>
            <person name="Bobe J."/>
            <person name="Postlethwait J.H."/>
            <person name="Berthelot C."/>
            <person name="Roest Crollius H."/>
            <person name="Guiguen Y."/>
        </authorList>
    </citation>
    <scope>NUCLEOTIDE SEQUENCE</scope>
    <source>
        <strain evidence="2">WJC10195</strain>
    </source>
</reference>
<evidence type="ECO:0000313" key="2">
    <source>
        <dbReference type="EMBL" id="KAJ8382205.1"/>
    </source>
</evidence>
<dbReference type="EMBL" id="JAINUF010000001">
    <property type="protein sequence ID" value="KAJ8382205.1"/>
    <property type="molecule type" value="Genomic_DNA"/>
</dbReference>
<evidence type="ECO:0000313" key="3">
    <source>
        <dbReference type="Proteomes" id="UP001152622"/>
    </source>
</evidence>
<sequence length="149" mass="15956">MNEDSHSHHRVEATDRLNGQRRKRPRKVSENVGPQACSPCPFTGSGSWEAIAETLTNIARASRRIGPGVPLSPVTFPQCLKKAPSPCGTPVGPGGLVIPGCRDDSAVACKDSRWPVCVGSDSLSPDCWVLFSGCLRLSTTELQIPKVHL</sequence>
<feature type="compositionally biased region" description="Basic and acidic residues" evidence="1">
    <location>
        <begin position="1"/>
        <end position="15"/>
    </location>
</feature>
<dbReference type="Proteomes" id="UP001152622">
    <property type="component" value="Chromosome 1"/>
</dbReference>
<dbReference type="OrthoDB" id="10610499at2759"/>
<feature type="region of interest" description="Disordered" evidence="1">
    <location>
        <begin position="1"/>
        <end position="35"/>
    </location>
</feature>
<name>A0A9Q1GDJ2_SYNKA</name>
<evidence type="ECO:0000256" key="1">
    <source>
        <dbReference type="SAM" id="MobiDB-lite"/>
    </source>
</evidence>
<dbReference type="AlphaFoldDB" id="A0A9Q1GDJ2"/>
<comment type="caution">
    <text evidence="2">The sequence shown here is derived from an EMBL/GenBank/DDBJ whole genome shotgun (WGS) entry which is preliminary data.</text>
</comment>
<organism evidence="2 3">
    <name type="scientific">Synaphobranchus kaupii</name>
    <name type="common">Kaup's arrowtooth eel</name>
    <dbReference type="NCBI Taxonomy" id="118154"/>
    <lineage>
        <taxon>Eukaryota</taxon>
        <taxon>Metazoa</taxon>
        <taxon>Chordata</taxon>
        <taxon>Craniata</taxon>
        <taxon>Vertebrata</taxon>
        <taxon>Euteleostomi</taxon>
        <taxon>Actinopterygii</taxon>
        <taxon>Neopterygii</taxon>
        <taxon>Teleostei</taxon>
        <taxon>Anguilliformes</taxon>
        <taxon>Synaphobranchidae</taxon>
        <taxon>Synaphobranchus</taxon>
    </lineage>
</organism>
<keyword evidence="3" id="KW-1185">Reference proteome</keyword>
<protein>
    <submittedName>
        <fullName evidence="2">Uncharacterized protein</fullName>
    </submittedName>
</protein>
<gene>
    <name evidence="2" type="ORF">SKAU_G00029830</name>
</gene>